<comment type="caution">
    <text evidence="3">The sequence shown here is derived from an EMBL/GenBank/DDBJ whole genome shotgun (WGS) entry which is preliminary data.</text>
</comment>
<evidence type="ECO:0000313" key="4">
    <source>
        <dbReference type="Proteomes" id="UP000053860"/>
    </source>
</evidence>
<dbReference type="Gene3D" id="3.40.1520.20">
    <property type="match status" value="1"/>
</dbReference>
<dbReference type="PROSITE" id="PS51257">
    <property type="entry name" value="PROKAR_LIPOPROTEIN"/>
    <property type="match status" value="1"/>
</dbReference>
<dbReference type="AlphaFoldDB" id="A0A101HDQ6"/>
<gene>
    <name evidence="3" type="ORF">XD92_1616</name>
</gene>
<organism evidence="3 4">
    <name type="scientific">Proteiniphilum acetatigenes</name>
    <dbReference type="NCBI Taxonomy" id="294710"/>
    <lineage>
        <taxon>Bacteria</taxon>
        <taxon>Pseudomonadati</taxon>
        <taxon>Bacteroidota</taxon>
        <taxon>Bacteroidia</taxon>
        <taxon>Bacteroidales</taxon>
        <taxon>Dysgonomonadaceae</taxon>
        <taxon>Proteiniphilum</taxon>
    </lineage>
</organism>
<dbReference type="PROSITE" id="PS50914">
    <property type="entry name" value="BON"/>
    <property type="match status" value="1"/>
</dbReference>
<protein>
    <submittedName>
        <fullName evidence="3">Transport-associated protein</fullName>
    </submittedName>
</protein>
<feature type="signal peptide" evidence="1">
    <location>
        <begin position="1"/>
        <end position="21"/>
    </location>
</feature>
<sequence>MKAFRFMTAITLILALGTSIASCKKVNDADVQKAAQEVLMADPALESVVVTVQEQVATLTGIVEDDAARAAAESAVAAVENVKSVVNRIDVVPSAPDYSELDASINAALADALKDYANVTATVQDGVITLTGEIKERDLPKLMEKLNALNPLEIVNNLSVK</sequence>
<dbReference type="InterPro" id="IPR007055">
    <property type="entry name" value="BON_dom"/>
</dbReference>
<dbReference type="Proteomes" id="UP000053860">
    <property type="component" value="Unassembled WGS sequence"/>
</dbReference>
<feature type="chain" id="PRO_5007096883" evidence="1">
    <location>
        <begin position="22"/>
        <end position="161"/>
    </location>
</feature>
<reference evidence="4" key="1">
    <citation type="journal article" date="2015" name="MBio">
        <title>Genome-Resolved Metagenomic Analysis Reveals Roles for Candidate Phyla and Other Microbial Community Members in Biogeochemical Transformations in Oil Reservoirs.</title>
        <authorList>
            <person name="Hu P."/>
            <person name="Tom L."/>
            <person name="Singh A."/>
            <person name="Thomas B.C."/>
            <person name="Baker B.J."/>
            <person name="Piceno Y.M."/>
            <person name="Andersen G.L."/>
            <person name="Banfield J.F."/>
        </authorList>
    </citation>
    <scope>NUCLEOTIDE SEQUENCE [LARGE SCALE GENOMIC DNA]</scope>
</reference>
<feature type="domain" description="BON" evidence="2">
    <location>
        <begin position="27"/>
        <end position="93"/>
    </location>
</feature>
<evidence type="ECO:0000256" key="1">
    <source>
        <dbReference type="SAM" id="SignalP"/>
    </source>
</evidence>
<evidence type="ECO:0000259" key="2">
    <source>
        <dbReference type="PROSITE" id="PS50914"/>
    </source>
</evidence>
<evidence type="ECO:0000313" key="3">
    <source>
        <dbReference type="EMBL" id="KUK74713.1"/>
    </source>
</evidence>
<accession>A0A101HDQ6</accession>
<dbReference type="Pfam" id="PF04972">
    <property type="entry name" value="BON"/>
    <property type="match status" value="2"/>
</dbReference>
<keyword evidence="1" id="KW-0732">Signal</keyword>
<name>A0A101HDQ6_9BACT</name>
<proteinExistence type="predicted"/>
<dbReference type="EMBL" id="LGGN01000410">
    <property type="protein sequence ID" value="KUK74713.1"/>
    <property type="molecule type" value="Genomic_DNA"/>
</dbReference>